<accession>A0A540NGE8</accession>
<comment type="caution">
    <text evidence="2">The sequence shown here is derived from an EMBL/GenBank/DDBJ whole genome shotgun (WGS) entry which is preliminary data.</text>
</comment>
<sequence>MIAVRSSKSRGKESIDSGRHLNSLQLNSEIVGTSQVDCDLGNQKKKKKEKKK</sequence>
<evidence type="ECO:0000256" key="1">
    <source>
        <dbReference type="SAM" id="MobiDB-lite"/>
    </source>
</evidence>
<feature type="region of interest" description="Disordered" evidence="1">
    <location>
        <begin position="1"/>
        <end position="23"/>
    </location>
</feature>
<dbReference type="EMBL" id="VIEB01000048">
    <property type="protein sequence ID" value="TQE10112.1"/>
    <property type="molecule type" value="Genomic_DNA"/>
</dbReference>
<gene>
    <name evidence="2" type="ORF">C1H46_004282</name>
</gene>
<evidence type="ECO:0000313" key="2">
    <source>
        <dbReference type="EMBL" id="TQE10112.1"/>
    </source>
</evidence>
<proteinExistence type="predicted"/>
<protein>
    <submittedName>
        <fullName evidence="2">Uncharacterized protein</fullName>
    </submittedName>
</protein>
<dbReference type="Proteomes" id="UP000315295">
    <property type="component" value="Unassembled WGS sequence"/>
</dbReference>
<evidence type="ECO:0000313" key="3">
    <source>
        <dbReference type="Proteomes" id="UP000315295"/>
    </source>
</evidence>
<dbReference type="AlphaFoldDB" id="A0A540NGE8"/>
<feature type="compositionally biased region" description="Basic and acidic residues" evidence="1">
    <location>
        <begin position="10"/>
        <end position="19"/>
    </location>
</feature>
<keyword evidence="3" id="KW-1185">Reference proteome</keyword>
<organism evidence="2 3">
    <name type="scientific">Malus baccata</name>
    <name type="common">Siberian crab apple</name>
    <name type="synonym">Pyrus baccata</name>
    <dbReference type="NCBI Taxonomy" id="106549"/>
    <lineage>
        <taxon>Eukaryota</taxon>
        <taxon>Viridiplantae</taxon>
        <taxon>Streptophyta</taxon>
        <taxon>Embryophyta</taxon>
        <taxon>Tracheophyta</taxon>
        <taxon>Spermatophyta</taxon>
        <taxon>Magnoliopsida</taxon>
        <taxon>eudicotyledons</taxon>
        <taxon>Gunneridae</taxon>
        <taxon>Pentapetalae</taxon>
        <taxon>rosids</taxon>
        <taxon>fabids</taxon>
        <taxon>Rosales</taxon>
        <taxon>Rosaceae</taxon>
        <taxon>Amygdaloideae</taxon>
        <taxon>Maleae</taxon>
        <taxon>Malus</taxon>
    </lineage>
</organism>
<name>A0A540NGE8_MALBA</name>
<reference evidence="2 3" key="1">
    <citation type="journal article" date="2019" name="G3 (Bethesda)">
        <title>Sequencing of a Wild Apple (Malus baccata) Genome Unravels the Differences Between Cultivated and Wild Apple Species Regarding Disease Resistance and Cold Tolerance.</title>
        <authorList>
            <person name="Chen X."/>
        </authorList>
    </citation>
    <scope>NUCLEOTIDE SEQUENCE [LARGE SCALE GENOMIC DNA]</scope>
    <source>
        <strain evidence="3">cv. Shandingzi</strain>
        <tissue evidence="2">Leaves</tissue>
    </source>
</reference>